<evidence type="ECO:0000256" key="1">
    <source>
        <dbReference type="SAM" id="MobiDB-lite"/>
    </source>
</evidence>
<dbReference type="EMBL" id="CAJNOL010008714">
    <property type="protein sequence ID" value="CAF1638366.1"/>
    <property type="molecule type" value="Genomic_DNA"/>
</dbReference>
<feature type="compositionally biased region" description="Basic and acidic residues" evidence="1">
    <location>
        <begin position="61"/>
        <end position="78"/>
    </location>
</feature>
<evidence type="ECO:0000259" key="2">
    <source>
        <dbReference type="SMART" id="SM00727"/>
    </source>
</evidence>
<dbReference type="InterPro" id="IPR006636">
    <property type="entry name" value="STI1_HS-bd"/>
</dbReference>
<organism evidence="3 5">
    <name type="scientific">Rotaria sordida</name>
    <dbReference type="NCBI Taxonomy" id="392033"/>
    <lineage>
        <taxon>Eukaryota</taxon>
        <taxon>Metazoa</taxon>
        <taxon>Spiralia</taxon>
        <taxon>Gnathifera</taxon>
        <taxon>Rotifera</taxon>
        <taxon>Eurotatoria</taxon>
        <taxon>Bdelloidea</taxon>
        <taxon>Philodinida</taxon>
        <taxon>Philodinidae</taxon>
        <taxon>Rotaria</taxon>
    </lineage>
</organism>
<proteinExistence type="predicted"/>
<feature type="domain" description="STI1" evidence="2">
    <location>
        <begin position="7"/>
        <end position="45"/>
    </location>
</feature>
<feature type="compositionally biased region" description="Low complexity" evidence="1">
    <location>
        <begin position="79"/>
        <end position="97"/>
    </location>
</feature>
<accession>A0A815PH03</accession>
<evidence type="ECO:0000313" key="6">
    <source>
        <dbReference type="Proteomes" id="UP000663870"/>
    </source>
</evidence>
<dbReference type="Proteomes" id="UP000663854">
    <property type="component" value="Unassembled WGS sequence"/>
</dbReference>
<dbReference type="Gene3D" id="1.10.260.100">
    <property type="match status" value="1"/>
</dbReference>
<feature type="region of interest" description="Disordered" evidence="1">
    <location>
        <begin position="53"/>
        <end position="97"/>
    </location>
</feature>
<dbReference type="AlphaFoldDB" id="A0A815PH03"/>
<keyword evidence="6" id="KW-1185">Reference proteome</keyword>
<dbReference type="SMART" id="SM00727">
    <property type="entry name" value="STI1"/>
    <property type="match status" value="1"/>
</dbReference>
<gene>
    <name evidence="4" type="ORF">JXQ802_LOCUS52823</name>
    <name evidence="3" type="ORF">PYM288_LOCUS36475</name>
</gene>
<reference evidence="3" key="1">
    <citation type="submission" date="2021-02" db="EMBL/GenBank/DDBJ databases">
        <authorList>
            <person name="Nowell W R."/>
        </authorList>
    </citation>
    <scope>NUCLEOTIDE SEQUENCE</scope>
</reference>
<protein>
    <recommendedName>
        <fullName evidence="2">STI1 domain-containing protein</fullName>
    </recommendedName>
</protein>
<dbReference type="EMBL" id="CAJNOH010007088">
    <property type="protein sequence ID" value="CAF1449202.1"/>
    <property type="molecule type" value="Genomic_DNA"/>
</dbReference>
<sequence>MAQLVTNPKARELLKDPETAMLMRMMQEQPNNTSLLTNSKLLKLIQTVFGIDIGTGNENDNDTKMETDTKPTTTKKETNTSISSKPSTTTTTNKTNE</sequence>
<evidence type="ECO:0000313" key="5">
    <source>
        <dbReference type="Proteomes" id="UP000663854"/>
    </source>
</evidence>
<comment type="caution">
    <text evidence="3">The sequence shown here is derived from an EMBL/GenBank/DDBJ whole genome shotgun (WGS) entry which is preliminary data.</text>
</comment>
<evidence type="ECO:0000313" key="3">
    <source>
        <dbReference type="EMBL" id="CAF1449202.1"/>
    </source>
</evidence>
<dbReference type="Proteomes" id="UP000663870">
    <property type="component" value="Unassembled WGS sequence"/>
</dbReference>
<name>A0A815PH03_9BILA</name>
<evidence type="ECO:0000313" key="4">
    <source>
        <dbReference type="EMBL" id="CAF1638366.1"/>
    </source>
</evidence>